<gene>
    <name evidence="1" type="ORF">ZOSMA_202G00550</name>
</gene>
<organism evidence="1 2">
    <name type="scientific">Zostera marina</name>
    <name type="common">Eelgrass</name>
    <dbReference type="NCBI Taxonomy" id="29655"/>
    <lineage>
        <taxon>Eukaryota</taxon>
        <taxon>Viridiplantae</taxon>
        <taxon>Streptophyta</taxon>
        <taxon>Embryophyta</taxon>
        <taxon>Tracheophyta</taxon>
        <taxon>Spermatophyta</taxon>
        <taxon>Magnoliopsida</taxon>
        <taxon>Liliopsida</taxon>
        <taxon>Zosteraceae</taxon>
        <taxon>Zostera</taxon>
    </lineage>
</organism>
<comment type="caution">
    <text evidence="1">The sequence shown here is derived from an EMBL/GenBank/DDBJ whole genome shotgun (WGS) entry which is preliminary data.</text>
</comment>
<proteinExistence type="predicted"/>
<dbReference type="EMBL" id="LFYR01000736">
    <property type="protein sequence ID" value="KMZ69969.1"/>
    <property type="molecule type" value="Genomic_DNA"/>
</dbReference>
<dbReference type="Proteomes" id="UP000036987">
    <property type="component" value="Unassembled WGS sequence"/>
</dbReference>
<dbReference type="OrthoDB" id="1262810at2759"/>
<reference evidence="2" key="1">
    <citation type="journal article" date="2016" name="Nature">
        <title>The genome of the seagrass Zostera marina reveals angiosperm adaptation to the sea.</title>
        <authorList>
            <person name="Olsen J.L."/>
            <person name="Rouze P."/>
            <person name="Verhelst B."/>
            <person name="Lin Y.-C."/>
            <person name="Bayer T."/>
            <person name="Collen J."/>
            <person name="Dattolo E."/>
            <person name="De Paoli E."/>
            <person name="Dittami S."/>
            <person name="Maumus F."/>
            <person name="Michel G."/>
            <person name="Kersting A."/>
            <person name="Lauritano C."/>
            <person name="Lohaus R."/>
            <person name="Toepel M."/>
            <person name="Tonon T."/>
            <person name="Vanneste K."/>
            <person name="Amirebrahimi M."/>
            <person name="Brakel J."/>
            <person name="Bostroem C."/>
            <person name="Chovatia M."/>
            <person name="Grimwood J."/>
            <person name="Jenkins J.W."/>
            <person name="Jueterbock A."/>
            <person name="Mraz A."/>
            <person name="Stam W.T."/>
            <person name="Tice H."/>
            <person name="Bornberg-Bauer E."/>
            <person name="Green P.J."/>
            <person name="Pearson G.A."/>
            <person name="Procaccini G."/>
            <person name="Duarte C.M."/>
            <person name="Schmutz J."/>
            <person name="Reusch T.B.H."/>
            <person name="Van de Peer Y."/>
        </authorList>
    </citation>
    <scope>NUCLEOTIDE SEQUENCE [LARGE SCALE GENOMIC DNA]</scope>
    <source>
        <strain evidence="2">cv. Finnish</strain>
    </source>
</reference>
<protein>
    <submittedName>
        <fullName evidence="1">Uncharacterized protein</fullName>
    </submittedName>
</protein>
<feature type="non-terminal residue" evidence="1">
    <location>
        <position position="1"/>
    </location>
</feature>
<evidence type="ECO:0000313" key="1">
    <source>
        <dbReference type="EMBL" id="KMZ69969.1"/>
    </source>
</evidence>
<name>A0A0K9PLX8_ZOSMR</name>
<sequence>MNYAKSGMLEKCHANQSNANNVEIDIAPSTCENESNNKSKSVHYIL</sequence>
<keyword evidence="2" id="KW-1185">Reference proteome</keyword>
<evidence type="ECO:0000313" key="2">
    <source>
        <dbReference type="Proteomes" id="UP000036987"/>
    </source>
</evidence>
<dbReference type="AlphaFoldDB" id="A0A0K9PLX8"/>
<accession>A0A0K9PLX8</accession>